<proteinExistence type="predicted"/>
<evidence type="ECO:0000313" key="2">
    <source>
        <dbReference type="Proteomes" id="UP001497744"/>
    </source>
</evidence>
<name>A0AAV4LVF7_BABCB</name>
<dbReference type="EMBL" id="BPLF01000002">
    <property type="protein sequence ID" value="GIX63797.1"/>
    <property type="molecule type" value="Genomic_DNA"/>
</dbReference>
<gene>
    <name evidence="1" type="ORF">BcabD6B2_32320</name>
</gene>
<reference evidence="1 2" key="1">
    <citation type="submission" date="2021-06" db="EMBL/GenBank/DDBJ databases">
        <title>Genome sequence of Babesia caballi.</title>
        <authorList>
            <person name="Yamagishi J."/>
            <person name="Kidaka T."/>
            <person name="Ochi A."/>
        </authorList>
    </citation>
    <scope>NUCLEOTIDE SEQUENCE [LARGE SCALE GENOMIC DNA]</scope>
    <source>
        <strain evidence="1">USDA-D6B2</strain>
    </source>
</reference>
<keyword evidence="2" id="KW-1185">Reference proteome</keyword>
<comment type="caution">
    <text evidence="1">The sequence shown here is derived from an EMBL/GenBank/DDBJ whole genome shotgun (WGS) entry which is preliminary data.</text>
</comment>
<accession>A0AAV4LVF7</accession>
<organism evidence="1 2">
    <name type="scientific">Babesia caballi</name>
    <dbReference type="NCBI Taxonomy" id="5871"/>
    <lineage>
        <taxon>Eukaryota</taxon>
        <taxon>Sar</taxon>
        <taxon>Alveolata</taxon>
        <taxon>Apicomplexa</taxon>
        <taxon>Aconoidasida</taxon>
        <taxon>Piroplasmida</taxon>
        <taxon>Babesiidae</taxon>
        <taxon>Babesia</taxon>
    </lineage>
</organism>
<dbReference type="Proteomes" id="UP001497744">
    <property type="component" value="Unassembled WGS sequence"/>
</dbReference>
<sequence>MHSAKLCSRRSASYTATQRRAFIKAHVNPLCKVASHELVETRLEHCEENRAETDGTAESVIRSRELYRGAQQQHIGVQAEHPRQTANHAADEHGRGEWGVAVWPDACQKEREGQRMEVGEHAGHAVGAPFLGRVAVLTLVQPRIALVFPNVKPAQDCTAGESDMSSN</sequence>
<dbReference type="RefSeq" id="XP_067715866.1">
    <property type="nucleotide sequence ID" value="XM_067859765.1"/>
</dbReference>
<evidence type="ECO:0000313" key="1">
    <source>
        <dbReference type="EMBL" id="GIX63797.1"/>
    </source>
</evidence>
<dbReference type="AlphaFoldDB" id="A0AAV4LVF7"/>
<protein>
    <submittedName>
        <fullName evidence="1">O-antigen polymerase</fullName>
    </submittedName>
</protein>
<dbReference type="GeneID" id="94195278"/>